<dbReference type="InterPro" id="IPR029052">
    <property type="entry name" value="Metallo-depent_PP-like"/>
</dbReference>
<dbReference type="InterPro" id="IPR004843">
    <property type="entry name" value="Calcineurin-like_PHP"/>
</dbReference>
<dbReference type="AlphaFoldDB" id="A0A7W8HBG0"/>
<dbReference type="InterPro" id="IPR004593">
    <property type="entry name" value="SbcD"/>
</dbReference>
<comment type="caution">
    <text evidence="10">The sequence shown here is derived from an EMBL/GenBank/DDBJ whole genome shotgun (WGS) entry which is preliminary data.</text>
</comment>
<dbReference type="Pfam" id="PF00149">
    <property type="entry name" value="Metallophos"/>
    <property type="match status" value="1"/>
</dbReference>
<dbReference type="GO" id="GO:0004519">
    <property type="term" value="F:endonuclease activity"/>
    <property type="evidence" value="ECO:0007669"/>
    <property type="project" value="UniProtKB-KW"/>
</dbReference>
<evidence type="ECO:0000256" key="6">
    <source>
        <dbReference type="ARBA" id="ARBA00022839"/>
    </source>
</evidence>
<keyword evidence="11" id="KW-1185">Reference proteome</keyword>
<organism evidence="10 11">
    <name type="scientific">Catenibacillus scindens</name>
    <dbReference type="NCBI Taxonomy" id="673271"/>
    <lineage>
        <taxon>Bacteria</taxon>
        <taxon>Bacillati</taxon>
        <taxon>Bacillota</taxon>
        <taxon>Clostridia</taxon>
        <taxon>Lachnospirales</taxon>
        <taxon>Lachnospiraceae</taxon>
        <taxon>Catenibacillus</taxon>
    </lineage>
</organism>
<dbReference type="SUPFAM" id="SSF56300">
    <property type="entry name" value="Metallo-dependent phosphatases"/>
    <property type="match status" value="1"/>
</dbReference>
<dbReference type="Pfam" id="PF12320">
    <property type="entry name" value="SbcD_C"/>
    <property type="match status" value="1"/>
</dbReference>
<dbReference type="InterPro" id="IPR041796">
    <property type="entry name" value="Mre11_N"/>
</dbReference>
<sequence>MKFFHLSDLHIGLRLMNRDLLEDQTYILEQITALAGEIQPDAVVIAGDIYDKAVPSGEAVALFDRFIEGLVDAIPKGEIMIISGNHDSGSRLNCFRGVLSKQRVHMIGLAPQIPGDFIEKVTLEDTYGKVNFYLLPFVRPSMVKGITEAGGQEGALSYNETVKFLINRENINEEERNVIVSHQFYLPSGKTAEDVERMDSEVRTVGNIDQVDAAVLAPFDYGALGHIHKPMKVGSDYFRYCGTPLACSVSEAGQEKGVVEVDMGPKGEIKVSVIPLKPLRQVRVIQGTLEEVLQASCDDYVTVLLTDPVDLDVLDMQDRLRQAFPHLLEIRRKTWRQADYQAVYEPAAALDPFELCCSFLKDMTDEEKDILKDVINRIQEVEGL</sequence>
<dbReference type="Gene3D" id="3.60.21.10">
    <property type="match status" value="1"/>
</dbReference>
<accession>A0A7W8HBG0</accession>
<reference evidence="10 11" key="1">
    <citation type="submission" date="2020-08" db="EMBL/GenBank/DDBJ databases">
        <title>Genomic Encyclopedia of Type Strains, Phase IV (KMG-IV): sequencing the most valuable type-strain genomes for metagenomic binning, comparative biology and taxonomic classification.</title>
        <authorList>
            <person name="Goeker M."/>
        </authorList>
    </citation>
    <scope>NUCLEOTIDE SEQUENCE [LARGE SCALE GENOMIC DNA]</scope>
    <source>
        <strain evidence="10 11">DSM 106146</strain>
    </source>
</reference>
<feature type="domain" description="Nuclease SbcCD subunit D C-terminal" evidence="9">
    <location>
        <begin position="279"/>
        <end position="363"/>
    </location>
</feature>
<evidence type="ECO:0000256" key="2">
    <source>
        <dbReference type="ARBA" id="ARBA00011322"/>
    </source>
</evidence>
<dbReference type="InterPro" id="IPR026843">
    <property type="entry name" value="SbcD_C"/>
</dbReference>
<evidence type="ECO:0000259" key="9">
    <source>
        <dbReference type="Pfam" id="PF12320"/>
    </source>
</evidence>
<keyword evidence="4 7" id="KW-0540">Nuclease</keyword>
<dbReference type="PANTHER" id="PTHR30337">
    <property type="entry name" value="COMPONENT OF ATP-DEPENDENT DSDNA EXONUCLEASE"/>
    <property type="match status" value="1"/>
</dbReference>
<keyword evidence="7" id="KW-0255">Endonuclease</keyword>
<keyword evidence="5 7" id="KW-0378">Hydrolase</keyword>
<evidence type="ECO:0000256" key="1">
    <source>
        <dbReference type="ARBA" id="ARBA00010555"/>
    </source>
</evidence>
<comment type="similarity">
    <text evidence="1 7">Belongs to the SbcD family.</text>
</comment>
<gene>
    <name evidence="7" type="primary">sbcD</name>
    <name evidence="10" type="ORF">HNP82_002450</name>
</gene>
<evidence type="ECO:0000256" key="7">
    <source>
        <dbReference type="RuleBase" id="RU363069"/>
    </source>
</evidence>
<evidence type="ECO:0000256" key="5">
    <source>
        <dbReference type="ARBA" id="ARBA00022801"/>
    </source>
</evidence>
<evidence type="ECO:0000259" key="8">
    <source>
        <dbReference type="Pfam" id="PF00149"/>
    </source>
</evidence>
<proteinExistence type="inferred from homology"/>
<dbReference type="Proteomes" id="UP000543642">
    <property type="component" value="Unassembled WGS sequence"/>
</dbReference>
<protein>
    <recommendedName>
        <fullName evidence="3 7">Nuclease SbcCD subunit D</fullName>
    </recommendedName>
</protein>
<comment type="subunit">
    <text evidence="2 7">Heterodimer of SbcC and SbcD.</text>
</comment>
<comment type="function">
    <text evidence="7">SbcCD cleaves DNA hairpin structures. These structures can inhibit DNA replication and are intermediates in certain DNA recombination reactions. The complex acts as a 3'-&gt;5' double strand exonuclease that can open hairpins. It also has a 5' single-strand endonuclease activity.</text>
</comment>
<keyword evidence="7" id="KW-0235">DNA replication</keyword>
<dbReference type="PANTHER" id="PTHR30337:SF0">
    <property type="entry name" value="NUCLEASE SBCCD SUBUNIT D"/>
    <property type="match status" value="1"/>
</dbReference>
<keyword evidence="6 7" id="KW-0269">Exonuclease</keyword>
<dbReference type="GO" id="GO:0006310">
    <property type="term" value="P:DNA recombination"/>
    <property type="evidence" value="ECO:0007669"/>
    <property type="project" value="UniProtKB-KW"/>
</dbReference>
<evidence type="ECO:0000256" key="3">
    <source>
        <dbReference type="ARBA" id="ARBA00013365"/>
    </source>
</evidence>
<dbReference type="CDD" id="cd00840">
    <property type="entry name" value="MPP_Mre11_N"/>
    <property type="match status" value="1"/>
</dbReference>
<feature type="domain" description="Calcineurin-like phosphoesterase" evidence="8">
    <location>
        <begin position="1"/>
        <end position="191"/>
    </location>
</feature>
<keyword evidence="7" id="KW-0233">DNA recombination</keyword>
<dbReference type="EMBL" id="JACHFW010000010">
    <property type="protein sequence ID" value="MBB5265307.1"/>
    <property type="molecule type" value="Genomic_DNA"/>
</dbReference>
<dbReference type="GO" id="GO:0008408">
    <property type="term" value="F:3'-5' exonuclease activity"/>
    <property type="evidence" value="ECO:0007669"/>
    <property type="project" value="InterPro"/>
</dbReference>
<dbReference type="GO" id="GO:0006260">
    <property type="term" value="P:DNA replication"/>
    <property type="evidence" value="ECO:0007669"/>
    <property type="project" value="UniProtKB-KW"/>
</dbReference>
<name>A0A7W8HBG0_9FIRM</name>
<evidence type="ECO:0000256" key="4">
    <source>
        <dbReference type="ARBA" id="ARBA00022722"/>
    </source>
</evidence>
<dbReference type="InterPro" id="IPR050535">
    <property type="entry name" value="DNA_Repair-Maintenance_Comp"/>
</dbReference>
<dbReference type="RefSeq" id="WP_183775152.1">
    <property type="nucleotide sequence ID" value="NZ_JACHFW010000010.1"/>
</dbReference>
<evidence type="ECO:0000313" key="10">
    <source>
        <dbReference type="EMBL" id="MBB5265307.1"/>
    </source>
</evidence>
<dbReference type="NCBIfam" id="TIGR00619">
    <property type="entry name" value="sbcd"/>
    <property type="match status" value="1"/>
</dbReference>
<evidence type="ECO:0000313" key="11">
    <source>
        <dbReference type="Proteomes" id="UP000543642"/>
    </source>
</evidence>